<dbReference type="EMBL" id="FTMI01000001">
    <property type="protein sequence ID" value="SIP98615.1"/>
    <property type="molecule type" value="Genomic_DNA"/>
</dbReference>
<dbReference type="Proteomes" id="UP000186235">
    <property type="component" value="Unassembled WGS sequence"/>
</dbReference>
<evidence type="ECO:0000313" key="2">
    <source>
        <dbReference type="Proteomes" id="UP000186235"/>
    </source>
</evidence>
<evidence type="ECO:0008006" key="3">
    <source>
        <dbReference type="Google" id="ProtNLM"/>
    </source>
</evidence>
<organism evidence="1 2">
    <name type="scientific">Cellulosimicrobium aquatile</name>
    <dbReference type="NCBI Taxonomy" id="1612203"/>
    <lineage>
        <taxon>Bacteria</taxon>
        <taxon>Bacillati</taxon>
        <taxon>Actinomycetota</taxon>
        <taxon>Actinomycetes</taxon>
        <taxon>Micrococcales</taxon>
        <taxon>Promicromonosporaceae</taxon>
        <taxon>Cellulosimicrobium</taxon>
    </lineage>
</organism>
<protein>
    <recommendedName>
        <fullName evidence="3">Leucine-rich repeat domain-containing protein</fullName>
    </recommendedName>
</protein>
<dbReference type="SUPFAM" id="SSF52058">
    <property type="entry name" value="L domain-like"/>
    <property type="match status" value="1"/>
</dbReference>
<dbReference type="AlphaFoldDB" id="A0A1N6P2P0"/>
<dbReference type="Gene3D" id="3.80.10.10">
    <property type="entry name" value="Ribonuclease Inhibitor"/>
    <property type="match status" value="1"/>
</dbReference>
<proteinExistence type="predicted"/>
<evidence type="ECO:0000313" key="1">
    <source>
        <dbReference type="EMBL" id="SIP98615.1"/>
    </source>
</evidence>
<name>A0A1N6P2P0_9MICO</name>
<keyword evidence="2" id="KW-1185">Reference proteome</keyword>
<dbReference type="InterPro" id="IPR032675">
    <property type="entry name" value="LRR_dom_sf"/>
</dbReference>
<accession>A0A1N6P2P0</accession>
<reference evidence="2" key="1">
    <citation type="submission" date="2017-01" db="EMBL/GenBank/DDBJ databases">
        <authorList>
            <person name="Varghese N."/>
            <person name="Submissions S."/>
        </authorList>
    </citation>
    <scope>NUCLEOTIDE SEQUENCE [LARGE SCALE GENOMIC DNA]</scope>
    <source>
        <strain evidence="2">3bp</strain>
    </source>
</reference>
<gene>
    <name evidence="1" type="ORF">SAMN05518682_0909</name>
</gene>
<dbReference type="RefSeq" id="WP_143311030.1">
    <property type="nucleotide sequence ID" value="NZ_FTMI01000001.1"/>
</dbReference>
<sequence>MRFPVFEFHAGGIHGPYRTAEIYGQPSGEDISELSRAGVDGLIVLPERQSRGVLELGALERLKLRFLQVQTRRLIGPLPEGLLSSLEVLWLDGRLAEPVVSSSIERIASLSIPASSIVGHFSALRRIEFLGLEAIATSGRLDLAKIPSLRRLRLDFKKSVGGVVPELGLDGSEGIGEVDIEGAAAASFDCFRSLHGLRRLSVQPPRAQWSERTVSLAPLAECRKLEELLVADCGQIVDAEVLGSLPALQRVTAHRGAFSRWPGKQEWLVEV</sequence>